<comment type="caution">
    <text evidence="1">The sequence shown here is derived from an EMBL/GenBank/DDBJ whole genome shotgun (WGS) entry which is preliminary data.</text>
</comment>
<sequence>MIISYPVYDIFHNMQYQQKQFDTFQKYKAKNSSLDKKLEQLKVVSMDNHSPLEINQKVKRILVKNKMNIESILWNKENNIIDVVFNQKFKNVVDVIIQISNTQNIYFNEINLIKINENHLVQCVLSLSILER</sequence>
<protein>
    <submittedName>
        <fullName evidence="1">Uncharacterized protein</fullName>
    </submittedName>
</protein>
<keyword evidence="2" id="KW-1185">Reference proteome</keyword>
<gene>
    <name evidence="1" type="ORF">QJU57_08510</name>
</gene>
<dbReference type="AlphaFoldDB" id="A0AAW8CKK8"/>
<organism evidence="1 2">
    <name type="scientific">Phocoenobacter atlanticus subsp. atlanticus</name>
    <dbReference type="NCBI Taxonomy" id="3061285"/>
    <lineage>
        <taxon>Bacteria</taxon>
        <taxon>Pseudomonadati</taxon>
        <taxon>Pseudomonadota</taxon>
        <taxon>Gammaproteobacteria</taxon>
        <taxon>Pasteurellales</taxon>
        <taxon>Pasteurellaceae</taxon>
        <taxon>Phocoenobacter</taxon>
        <taxon>Phocoenobacter atlanticus</taxon>
    </lineage>
</organism>
<evidence type="ECO:0000313" key="2">
    <source>
        <dbReference type="Proteomes" id="UP001226020"/>
    </source>
</evidence>
<evidence type="ECO:0000313" key="1">
    <source>
        <dbReference type="EMBL" id="MDP8149114.1"/>
    </source>
</evidence>
<proteinExistence type="predicted"/>
<name>A0AAW8CKK8_9PAST</name>
<accession>A0AAW8CKK8</accession>
<dbReference type="EMBL" id="JASAXT010000016">
    <property type="protein sequence ID" value="MDP8149114.1"/>
    <property type="molecule type" value="Genomic_DNA"/>
</dbReference>
<dbReference type="RefSeq" id="WP_306352444.1">
    <property type="nucleotide sequence ID" value="NZ_JASAWV010000014.1"/>
</dbReference>
<dbReference type="Proteomes" id="UP001226020">
    <property type="component" value="Unassembled WGS sequence"/>
</dbReference>
<reference evidence="1 2" key="1">
    <citation type="journal article" date="2023" name="Front. Microbiol.">
        <title>Phylogeography and host specificity of Pasteurellaceae pathogenic to sea-farmed fish in the north-east Atlantic.</title>
        <authorList>
            <person name="Gulla S."/>
            <person name="Colquhoun D.J."/>
            <person name="Olsen A.B."/>
            <person name="Spilsberg B."/>
            <person name="Lagesen K."/>
            <person name="Aakesson C.P."/>
            <person name="Strom S."/>
            <person name="Manji F."/>
            <person name="Birkbeck T.H."/>
            <person name="Nilsen H.K."/>
        </authorList>
    </citation>
    <scope>NUCLEOTIDE SEQUENCE [LARGE SCALE GENOMIC DNA]</scope>
    <source>
        <strain evidence="1 2">NVIB3131</strain>
    </source>
</reference>